<gene>
    <name evidence="1" type="ORF">H9890_03380</name>
</gene>
<proteinExistence type="predicted"/>
<evidence type="ECO:0008006" key="3">
    <source>
        <dbReference type="Google" id="ProtNLM"/>
    </source>
</evidence>
<dbReference type="AlphaFoldDB" id="A0A9D1Q9C0"/>
<protein>
    <recommendedName>
        <fullName evidence="3">IrrE N-terminal-like domain-containing protein</fullName>
    </recommendedName>
</protein>
<name>A0A9D1Q9C0_9FIRM</name>
<evidence type="ECO:0000313" key="1">
    <source>
        <dbReference type="EMBL" id="HIW08429.1"/>
    </source>
</evidence>
<reference evidence="1" key="2">
    <citation type="submission" date="2021-04" db="EMBL/GenBank/DDBJ databases">
        <authorList>
            <person name="Gilroy R."/>
        </authorList>
    </citation>
    <scope>NUCLEOTIDE SEQUENCE</scope>
    <source>
        <strain evidence="1">ChiHcolR34-3080</strain>
    </source>
</reference>
<comment type="caution">
    <text evidence="1">The sequence shown here is derived from an EMBL/GenBank/DDBJ whole genome shotgun (WGS) entry which is preliminary data.</text>
</comment>
<sequence length="134" mass="15107">MNLNDLYRLAEAKGIDVSNFPLPESGSLALELGNRQYIGIDNSRRYSAGEEAAHLGHELGHCLYGGFYNEKSALDTIMRHEVRADKWYIENAIPRAELERLLAGGYELWEIAEIMGTTEDYIQKACAYYAIGNM</sequence>
<reference evidence="1" key="1">
    <citation type="journal article" date="2021" name="PeerJ">
        <title>Extensive microbial diversity within the chicken gut microbiome revealed by metagenomics and culture.</title>
        <authorList>
            <person name="Gilroy R."/>
            <person name="Ravi A."/>
            <person name="Getino M."/>
            <person name="Pursley I."/>
            <person name="Horton D.L."/>
            <person name="Alikhan N.F."/>
            <person name="Baker D."/>
            <person name="Gharbi K."/>
            <person name="Hall N."/>
            <person name="Watson M."/>
            <person name="Adriaenssens E.M."/>
            <person name="Foster-Nyarko E."/>
            <person name="Jarju S."/>
            <person name="Secka A."/>
            <person name="Antonio M."/>
            <person name="Oren A."/>
            <person name="Chaudhuri R.R."/>
            <person name="La Ragione R."/>
            <person name="Hildebrand F."/>
            <person name="Pallen M.J."/>
        </authorList>
    </citation>
    <scope>NUCLEOTIDE SEQUENCE</scope>
    <source>
        <strain evidence="1">ChiHcolR34-3080</strain>
    </source>
</reference>
<accession>A0A9D1Q9C0</accession>
<dbReference type="Proteomes" id="UP000823933">
    <property type="component" value="Unassembled WGS sequence"/>
</dbReference>
<evidence type="ECO:0000313" key="2">
    <source>
        <dbReference type="Proteomes" id="UP000823933"/>
    </source>
</evidence>
<dbReference type="EMBL" id="DXHQ01000037">
    <property type="protein sequence ID" value="HIW08429.1"/>
    <property type="molecule type" value="Genomic_DNA"/>
</dbReference>
<organism evidence="1 2">
    <name type="scientific">Candidatus Faecalibacterium intestinigallinarum</name>
    <dbReference type="NCBI Taxonomy" id="2838581"/>
    <lineage>
        <taxon>Bacteria</taxon>
        <taxon>Bacillati</taxon>
        <taxon>Bacillota</taxon>
        <taxon>Clostridia</taxon>
        <taxon>Eubacteriales</taxon>
        <taxon>Oscillospiraceae</taxon>
        <taxon>Faecalibacterium</taxon>
    </lineage>
</organism>